<evidence type="ECO:0000313" key="2">
    <source>
        <dbReference type="Proteomes" id="UP001165960"/>
    </source>
</evidence>
<reference evidence="1" key="1">
    <citation type="submission" date="2022-04" db="EMBL/GenBank/DDBJ databases">
        <title>Genome of the entomopathogenic fungus Entomophthora muscae.</title>
        <authorList>
            <person name="Elya C."/>
            <person name="Lovett B.R."/>
            <person name="Lee E."/>
            <person name="Macias A.M."/>
            <person name="Hajek A.E."/>
            <person name="De Bivort B.L."/>
            <person name="Kasson M.T."/>
            <person name="De Fine Licht H.H."/>
            <person name="Stajich J.E."/>
        </authorList>
    </citation>
    <scope>NUCLEOTIDE SEQUENCE</scope>
    <source>
        <strain evidence="1">Berkeley</strain>
    </source>
</reference>
<dbReference type="EMBL" id="QTSX02000129">
    <property type="protein sequence ID" value="KAJ9088340.1"/>
    <property type="molecule type" value="Genomic_DNA"/>
</dbReference>
<dbReference type="Proteomes" id="UP001165960">
    <property type="component" value="Unassembled WGS sequence"/>
</dbReference>
<proteinExistence type="predicted"/>
<name>A0ACC2UN87_9FUNG</name>
<sequence length="176" mass="19207">MNVDKSKLKPEKVGPAIILKLNKNNTYLLKGLRKPKQDKTLHHDCLRPCKTRQKQQETALPATEQQLVQYGAQAPDELPNDLPPEEANLQLGGVKTAGSTCQQGSEQAAQLQHPQVLLSGNGTNFNAKLVTSVVKALGSHLSFSAPYNPSINEEVERTNLTLVSKMRKLTCSNAAN</sequence>
<protein>
    <submittedName>
        <fullName evidence="1">Uncharacterized protein</fullName>
    </submittedName>
</protein>
<organism evidence="1 2">
    <name type="scientific">Entomophthora muscae</name>
    <dbReference type="NCBI Taxonomy" id="34485"/>
    <lineage>
        <taxon>Eukaryota</taxon>
        <taxon>Fungi</taxon>
        <taxon>Fungi incertae sedis</taxon>
        <taxon>Zoopagomycota</taxon>
        <taxon>Entomophthoromycotina</taxon>
        <taxon>Entomophthoromycetes</taxon>
        <taxon>Entomophthorales</taxon>
        <taxon>Entomophthoraceae</taxon>
        <taxon>Entomophthora</taxon>
    </lineage>
</organism>
<evidence type="ECO:0000313" key="1">
    <source>
        <dbReference type="EMBL" id="KAJ9088340.1"/>
    </source>
</evidence>
<gene>
    <name evidence="1" type="ORF">DSO57_1024161</name>
</gene>
<keyword evidence="2" id="KW-1185">Reference proteome</keyword>
<accession>A0ACC2UN87</accession>
<comment type="caution">
    <text evidence="1">The sequence shown here is derived from an EMBL/GenBank/DDBJ whole genome shotgun (WGS) entry which is preliminary data.</text>
</comment>